<feature type="signal peptide" evidence="1">
    <location>
        <begin position="1"/>
        <end position="25"/>
    </location>
</feature>
<dbReference type="Gene3D" id="3.40.190.10">
    <property type="entry name" value="Periplasmic binding protein-like II"/>
    <property type="match status" value="1"/>
</dbReference>
<evidence type="ECO:0000313" key="2">
    <source>
        <dbReference type="EMBL" id="CAA9278573.1"/>
    </source>
</evidence>
<proteinExistence type="predicted"/>
<feature type="chain" id="PRO_5026888998" description="ABC transporter, substrate-binding protein (Cluster 1, maltose/g3p/polyamine/iron)" evidence="1">
    <location>
        <begin position="26"/>
        <end position="443"/>
    </location>
</feature>
<dbReference type="InterPro" id="IPR050490">
    <property type="entry name" value="Bact_solute-bd_prot1"/>
</dbReference>
<sequence length="443" mass="48026">MQQTRTRRQIAAQASAALASGAAGATVVAACTGGSSEPAVSLKIERPTTVTLLLNGNLTGVTTDTQRQQYDEVFRPANPNITVDFQGSGASGPDHIAKILSLSVAGTPPDAFFGTVGDMPALAAKSTIRAVDDLVKADAKFKTDDWFDVHLGAWKYQGKQRGLPWQGGPNITYFNKELLAEAGVPEPTEATWTYDAWRDASNKLRRVMSTGENPRWATHVANWMNWVFAHGGDILDKEMKKCTLDSKESLAGIQLMADFIHRDKLAPSPQESNNATAQRLFMDKRAAIIIMNRQDASAVGFIQPWVGVTQLPKGPAGRFSQSNIDGFAMSNDTKVPAAAWEVMKWRTGDAFRRELLRKGSGGIPALKATANSPEYLNDKLPPEWNRLFIQSLNILKMAPPTPAWTEVVALSGQAMTQVQRGEAAPASAVKDLVPRVNALLQTS</sequence>
<name>A0A6J4JGP4_9CHLR</name>
<dbReference type="Pfam" id="PF01547">
    <property type="entry name" value="SBP_bac_1"/>
    <property type="match status" value="1"/>
</dbReference>
<dbReference type="PROSITE" id="PS51257">
    <property type="entry name" value="PROKAR_LIPOPROTEIN"/>
    <property type="match status" value="1"/>
</dbReference>
<gene>
    <name evidence="2" type="ORF">AVDCRST_MAG77-3603</name>
</gene>
<dbReference type="EMBL" id="CADCTC010000200">
    <property type="protein sequence ID" value="CAA9278573.1"/>
    <property type="molecule type" value="Genomic_DNA"/>
</dbReference>
<dbReference type="AlphaFoldDB" id="A0A6J4JGP4"/>
<reference evidence="2" key="1">
    <citation type="submission" date="2020-02" db="EMBL/GenBank/DDBJ databases">
        <authorList>
            <person name="Meier V. D."/>
        </authorList>
    </citation>
    <scope>NUCLEOTIDE SEQUENCE</scope>
    <source>
        <strain evidence="2">AVDCRST_MAG77</strain>
    </source>
</reference>
<dbReference type="SUPFAM" id="SSF53850">
    <property type="entry name" value="Periplasmic binding protein-like II"/>
    <property type="match status" value="1"/>
</dbReference>
<keyword evidence="1" id="KW-0732">Signal</keyword>
<protein>
    <recommendedName>
        <fullName evidence="3">ABC transporter, substrate-binding protein (Cluster 1, maltose/g3p/polyamine/iron)</fullName>
    </recommendedName>
</protein>
<organism evidence="2">
    <name type="scientific">uncultured Chloroflexota bacterium</name>
    <dbReference type="NCBI Taxonomy" id="166587"/>
    <lineage>
        <taxon>Bacteria</taxon>
        <taxon>Bacillati</taxon>
        <taxon>Chloroflexota</taxon>
        <taxon>environmental samples</taxon>
    </lineage>
</organism>
<accession>A0A6J4JGP4</accession>
<evidence type="ECO:0000256" key="1">
    <source>
        <dbReference type="SAM" id="SignalP"/>
    </source>
</evidence>
<dbReference type="PANTHER" id="PTHR43649:SF12">
    <property type="entry name" value="DIACETYLCHITOBIOSE BINDING PROTEIN DASA"/>
    <property type="match status" value="1"/>
</dbReference>
<dbReference type="InterPro" id="IPR006059">
    <property type="entry name" value="SBP"/>
</dbReference>
<dbReference type="PANTHER" id="PTHR43649">
    <property type="entry name" value="ARABINOSE-BINDING PROTEIN-RELATED"/>
    <property type="match status" value="1"/>
</dbReference>
<evidence type="ECO:0008006" key="3">
    <source>
        <dbReference type="Google" id="ProtNLM"/>
    </source>
</evidence>